<reference evidence="1 2" key="1">
    <citation type="journal article" date="2015" name="Genome Announc.">
        <title>Draft Genome Sequences of Marine Isolates of Thalassomonas viridans and Thalassomonas actiniarum.</title>
        <authorList>
            <person name="Olonade I."/>
            <person name="van Zyl L.J."/>
            <person name="Trindade M."/>
        </authorList>
    </citation>
    <scope>NUCLEOTIDE SEQUENCE [LARGE SCALE GENOMIC DNA]</scope>
    <source>
        <strain evidence="1 2">XOM25</strain>
    </source>
</reference>
<dbReference type="PROSITE" id="PS51318">
    <property type="entry name" value="TAT"/>
    <property type="match status" value="1"/>
</dbReference>
<dbReference type="PANTHER" id="PTHR10443:SF12">
    <property type="entry name" value="DIPEPTIDASE"/>
    <property type="match status" value="1"/>
</dbReference>
<accession>A0AAE9ZBG2</accession>
<dbReference type="PROSITE" id="PS51365">
    <property type="entry name" value="RENAL_DIPEPTIDASE_2"/>
    <property type="match status" value="1"/>
</dbReference>
<dbReference type="InterPro" id="IPR008257">
    <property type="entry name" value="Pept_M19"/>
</dbReference>
<evidence type="ECO:0000313" key="1">
    <source>
        <dbReference type="EMBL" id="WDE09079.1"/>
    </source>
</evidence>
<dbReference type="Pfam" id="PF01244">
    <property type="entry name" value="Peptidase_M19"/>
    <property type="match status" value="1"/>
</dbReference>
<name>A0AAE9ZBG2_9GAMM</name>
<dbReference type="SUPFAM" id="SSF51556">
    <property type="entry name" value="Metallo-dependent hydrolases"/>
    <property type="match status" value="1"/>
</dbReference>
<dbReference type="AlphaFoldDB" id="A0AAE9ZBG2"/>
<dbReference type="EMBL" id="CP059734">
    <property type="protein sequence ID" value="WDE09079.1"/>
    <property type="molecule type" value="Genomic_DNA"/>
</dbReference>
<dbReference type="InterPro" id="IPR032466">
    <property type="entry name" value="Metal_Hydrolase"/>
</dbReference>
<dbReference type="Proteomes" id="UP000032352">
    <property type="component" value="Chromosome pTvir"/>
</dbReference>
<protein>
    <submittedName>
        <fullName evidence="1">Membrane dipeptidase</fullName>
    </submittedName>
</protein>
<proteinExistence type="predicted"/>
<evidence type="ECO:0000313" key="2">
    <source>
        <dbReference type="Proteomes" id="UP000032352"/>
    </source>
</evidence>
<dbReference type="RefSeq" id="WP_053047340.1">
    <property type="nucleotide sequence ID" value="NZ_CP059734.1"/>
</dbReference>
<organism evidence="1 2">
    <name type="scientific">Thalassomonas viridans</name>
    <dbReference type="NCBI Taxonomy" id="137584"/>
    <lineage>
        <taxon>Bacteria</taxon>
        <taxon>Pseudomonadati</taxon>
        <taxon>Pseudomonadota</taxon>
        <taxon>Gammaproteobacteria</taxon>
        <taxon>Alteromonadales</taxon>
        <taxon>Colwelliaceae</taxon>
        <taxon>Thalassomonas</taxon>
    </lineage>
</organism>
<gene>
    <name evidence="1" type="ORF">SG34_030370</name>
</gene>
<dbReference type="GO" id="GO:0070573">
    <property type="term" value="F:metallodipeptidase activity"/>
    <property type="evidence" value="ECO:0007669"/>
    <property type="project" value="InterPro"/>
</dbReference>
<reference evidence="1 2" key="2">
    <citation type="journal article" date="2022" name="Mar. Drugs">
        <title>Bioassay-Guided Fractionation Leads to the Detection of Cholic Acid Generated by the Rare Thalassomonas sp.</title>
        <authorList>
            <person name="Pheiffer F."/>
            <person name="Schneider Y.K."/>
            <person name="Hansen E.H."/>
            <person name="Andersen J.H."/>
            <person name="Isaksson J."/>
            <person name="Busche T."/>
            <person name="R C."/>
            <person name="Kalinowski J."/>
            <person name="Zyl L.V."/>
            <person name="Trindade M."/>
        </authorList>
    </citation>
    <scope>NUCLEOTIDE SEQUENCE [LARGE SCALE GENOMIC DNA]</scope>
    <source>
        <strain evidence="1 2">XOM25</strain>
    </source>
</reference>
<keyword evidence="2" id="KW-1185">Reference proteome</keyword>
<dbReference type="GO" id="GO:0006508">
    <property type="term" value="P:proteolysis"/>
    <property type="evidence" value="ECO:0007669"/>
    <property type="project" value="InterPro"/>
</dbReference>
<sequence>MSTMQFPLSRRRLLKISLASTTGLMLPGYAFHPGLSKPGAQTWAPYDNSMVIDGLSAAFDHGVSEINQQTLDIFRHSGITAVNVTIPYPGDDFAQTNAKIDHTLAVIKKYPDYLRLIHTVDDLLSAKKHKQVGIIIGFQSTEMFGKDLSLIDHFAQRGTRYMQMSYNGPSQFGSGGLVKANQGLTALGKAALRRMEANKVLVDLSHSGKQTVIDAIAHAKKPITISHTGCNALYRHPRNNDDSELRAVAANGGVVGIYLMPFLEGGSHEIKAETVIKHIRHAVKVCGEDYVSIGSDQGIIPVNDTPQYREMIRQEVKRRIAAGISAPGETPERPPFIPDLNSERRMELIAWHLKKAGFTDLRIEKILGKNLINLYREIW</sequence>
<dbReference type="KEGG" id="tvd:SG34_030370"/>
<dbReference type="Gene3D" id="3.20.20.140">
    <property type="entry name" value="Metal-dependent hydrolases"/>
    <property type="match status" value="1"/>
</dbReference>
<dbReference type="InterPro" id="IPR006311">
    <property type="entry name" value="TAT_signal"/>
</dbReference>
<dbReference type="PANTHER" id="PTHR10443">
    <property type="entry name" value="MICROSOMAL DIPEPTIDASE"/>
    <property type="match status" value="1"/>
</dbReference>